<evidence type="ECO:0000313" key="2">
    <source>
        <dbReference type="EMBL" id="ANF58468.1"/>
    </source>
</evidence>
<feature type="region of interest" description="Disordered" evidence="1">
    <location>
        <begin position="1"/>
        <end position="21"/>
    </location>
</feature>
<dbReference type="Proteomes" id="UP000077875">
    <property type="component" value="Chromosome"/>
</dbReference>
<protein>
    <recommendedName>
        <fullName evidence="4">Metalloendopeptidase</fullName>
    </recommendedName>
</protein>
<dbReference type="STRING" id="376489.A5892_14120"/>
<evidence type="ECO:0000313" key="3">
    <source>
        <dbReference type="Proteomes" id="UP000077875"/>
    </source>
</evidence>
<proteinExistence type="predicted"/>
<dbReference type="RefSeq" id="WP_064123341.1">
    <property type="nucleotide sequence ID" value="NZ_CP015243.1"/>
</dbReference>
<accession>A0A172YGS2</accession>
<gene>
    <name evidence="2" type="ORF">A5892_14120</name>
</gene>
<dbReference type="Pfam" id="PF07295">
    <property type="entry name" value="DUF1451"/>
    <property type="match status" value="1"/>
</dbReference>
<organism evidence="2 3">
    <name type="scientific">Halotalea alkalilenta</name>
    <dbReference type="NCBI Taxonomy" id="376489"/>
    <lineage>
        <taxon>Bacteria</taxon>
        <taxon>Pseudomonadati</taxon>
        <taxon>Pseudomonadota</taxon>
        <taxon>Gammaproteobacteria</taxon>
        <taxon>Oceanospirillales</taxon>
        <taxon>Halomonadaceae</taxon>
        <taxon>Halotalea</taxon>
    </lineage>
</organism>
<dbReference type="EMBL" id="CP015243">
    <property type="protein sequence ID" value="ANF58468.1"/>
    <property type="molecule type" value="Genomic_DNA"/>
</dbReference>
<dbReference type="KEGG" id="haa:A5892_14120"/>
<evidence type="ECO:0008006" key="4">
    <source>
        <dbReference type="Google" id="ProtNLM"/>
    </source>
</evidence>
<dbReference type="InterPro" id="IPR009912">
    <property type="entry name" value="DUF1451"/>
</dbReference>
<reference evidence="2 3" key="1">
    <citation type="submission" date="2016-04" db="EMBL/GenBank/DDBJ databases">
        <title>Complete Genome Sequence of Halotalea alkalilenta IHB B 13600.</title>
        <authorList>
            <person name="Swarnkar M.K."/>
            <person name="Sharma A."/>
            <person name="Kaushal K."/>
            <person name="Soni R."/>
            <person name="Rana S."/>
            <person name="Singh A.K."/>
            <person name="Gulati A."/>
        </authorList>
    </citation>
    <scope>NUCLEOTIDE SEQUENCE [LARGE SCALE GENOMIC DNA]</scope>
    <source>
        <strain evidence="2 3">IHB B 13600</strain>
    </source>
</reference>
<evidence type="ECO:0000256" key="1">
    <source>
        <dbReference type="SAM" id="MobiDB-lite"/>
    </source>
</evidence>
<keyword evidence="3" id="KW-1185">Reference proteome</keyword>
<name>A0A172YGS2_9GAMM</name>
<sequence>MNEVKGGDSTPEVEPRPARLESGYQRILERLGVGRDAGEVERGREGFERQLDEAVNFEAELTEYTKDELALLREWVRRDISELGGYLASGGGSVAQWLGIDVEVISEQVRNALFGVADRTTLDLQRFDEQLEAAQADYCEGEVIAPGRLGCVHCGERVTITAISRLEPCHHCGHRFFKRAPMAAEELE</sequence>
<dbReference type="AlphaFoldDB" id="A0A172YGS2"/>